<comment type="caution">
    <text evidence="1">The sequence shown here is derived from an EMBL/GenBank/DDBJ whole genome shotgun (WGS) entry which is preliminary data.</text>
</comment>
<organism evidence="1 2">
    <name type="scientific">Candidatus Berkelbacteria bacterium CG_4_10_14_0_2_um_filter_35_9_33_12</name>
    <dbReference type="NCBI Taxonomy" id="1974499"/>
    <lineage>
        <taxon>Bacteria</taxon>
        <taxon>Candidatus Berkelbacteria</taxon>
    </lineage>
</organism>
<evidence type="ECO:0000313" key="1">
    <source>
        <dbReference type="EMBL" id="PJA20897.1"/>
    </source>
</evidence>
<proteinExistence type="predicted"/>
<dbReference type="EMBL" id="PFQF01000007">
    <property type="protein sequence ID" value="PJA20897.1"/>
    <property type="molecule type" value="Genomic_DNA"/>
</dbReference>
<dbReference type="AlphaFoldDB" id="A0A2M7W4T4"/>
<accession>A0A2M7W4T4</accession>
<evidence type="ECO:0008006" key="3">
    <source>
        <dbReference type="Google" id="ProtNLM"/>
    </source>
</evidence>
<gene>
    <name evidence="1" type="ORF">COX60_00380</name>
</gene>
<protein>
    <recommendedName>
        <fullName evidence="3">DUF3006 domain-containing protein</fullName>
    </recommendedName>
</protein>
<sequence length="82" mass="9124">MIISNLIDAKFSGFDKSGLAIIEVGNGRQGTMSGQKILVAKKLLPKNIQAGDKLYFELMSEKMKTQRQKNLAEAVLREIIDQ</sequence>
<reference evidence="2" key="1">
    <citation type="submission" date="2017-09" db="EMBL/GenBank/DDBJ databases">
        <title>Depth-based differentiation of microbial function through sediment-hosted aquifers and enrichment of novel symbionts in the deep terrestrial subsurface.</title>
        <authorList>
            <person name="Probst A.J."/>
            <person name="Ladd B."/>
            <person name="Jarett J.K."/>
            <person name="Geller-Mcgrath D.E."/>
            <person name="Sieber C.M.K."/>
            <person name="Emerson J.B."/>
            <person name="Anantharaman K."/>
            <person name="Thomas B.C."/>
            <person name="Malmstrom R."/>
            <person name="Stieglmeier M."/>
            <person name="Klingl A."/>
            <person name="Woyke T."/>
            <person name="Ryan C.M."/>
            <person name="Banfield J.F."/>
        </authorList>
    </citation>
    <scope>NUCLEOTIDE SEQUENCE [LARGE SCALE GENOMIC DNA]</scope>
</reference>
<dbReference type="Proteomes" id="UP000230137">
    <property type="component" value="Unassembled WGS sequence"/>
</dbReference>
<evidence type="ECO:0000313" key="2">
    <source>
        <dbReference type="Proteomes" id="UP000230137"/>
    </source>
</evidence>
<name>A0A2M7W4T4_9BACT</name>